<evidence type="ECO:0000313" key="5">
    <source>
        <dbReference type="Proteomes" id="UP000327179"/>
    </source>
</evidence>
<evidence type="ECO:0000313" key="4">
    <source>
        <dbReference type="EMBL" id="QEY63349.1"/>
    </source>
</evidence>
<dbReference type="InterPro" id="IPR027417">
    <property type="entry name" value="P-loop_NTPase"/>
</dbReference>
<evidence type="ECO:0000259" key="3">
    <source>
        <dbReference type="Pfam" id="PF17289"/>
    </source>
</evidence>
<feature type="domain" description="Terminase ATPase subunit N-terminal" evidence="2">
    <location>
        <begin position="11"/>
        <end position="68"/>
    </location>
</feature>
<dbReference type="Pfam" id="PF03237">
    <property type="entry name" value="Terminase_6N"/>
    <property type="match status" value="1"/>
</dbReference>
<dbReference type="InterPro" id="IPR010332">
    <property type="entry name" value="ATPase_terminase-su_N"/>
</dbReference>
<gene>
    <name evidence="4" type="ORF">FXN65_15290</name>
</gene>
<reference evidence="4 5" key="1">
    <citation type="submission" date="2019-08" db="EMBL/GenBank/DDBJ databases">
        <title>Whole-genome Sequencing of e-waste polymer degrading bacterium Pseudomonas sp. strain PE08.</title>
        <authorList>
            <person name="Kirdat K."/>
            <person name="Debbarma P."/>
            <person name="Narawade N."/>
            <person name="Suyal D."/>
            <person name="Thorat V."/>
            <person name="Shouche Y."/>
            <person name="Goel R."/>
            <person name="Yadav A."/>
        </authorList>
    </citation>
    <scope>NUCLEOTIDE SEQUENCE [LARGE SCALE GENOMIC DNA]</scope>
    <source>
        <strain evidence="4 5">PE08</strain>
    </source>
</reference>
<dbReference type="Proteomes" id="UP000327179">
    <property type="component" value="Chromosome"/>
</dbReference>
<protein>
    <submittedName>
        <fullName evidence="4">Terminase ATPase subunit family protein</fullName>
    </submittedName>
</protein>
<dbReference type="InterPro" id="IPR035421">
    <property type="entry name" value="Terminase_6C"/>
</dbReference>
<dbReference type="Gene3D" id="3.40.50.300">
    <property type="entry name" value="P-loop containing nucleotide triphosphate hydrolases"/>
    <property type="match status" value="1"/>
</dbReference>
<dbReference type="EMBL" id="CP043311">
    <property type="protein sequence ID" value="QEY63349.1"/>
    <property type="molecule type" value="Genomic_DNA"/>
</dbReference>
<proteinExistence type="predicted"/>
<feature type="domain" description="Terminase large subunit gp17-like C-terminal" evidence="3">
    <location>
        <begin position="411"/>
        <end position="569"/>
    </location>
</feature>
<evidence type="ECO:0000256" key="1">
    <source>
        <dbReference type="ARBA" id="ARBA00022612"/>
    </source>
</evidence>
<dbReference type="AlphaFoldDB" id="A0A5J6QRM9"/>
<keyword evidence="1" id="KW-1188">Viral release from host cell</keyword>
<name>A0A5J6QRM9_9GAMM</name>
<accession>A0A5J6QRM9</accession>
<organism evidence="4 5">
    <name type="scientific">Metapseudomonas lalkuanensis</name>
    <dbReference type="NCBI Taxonomy" id="2604832"/>
    <lineage>
        <taxon>Bacteria</taxon>
        <taxon>Pseudomonadati</taxon>
        <taxon>Pseudomonadota</taxon>
        <taxon>Gammaproteobacteria</taxon>
        <taxon>Pseudomonadales</taxon>
        <taxon>Pseudomonadaceae</taxon>
        <taxon>Metapseudomonas</taxon>
    </lineage>
</organism>
<dbReference type="Pfam" id="PF17289">
    <property type="entry name" value="Terminase_6C"/>
    <property type="match status" value="1"/>
</dbReference>
<evidence type="ECO:0000259" key="2">
    <source>
        <dbReference type="Pfam" id="PF06056"/>
    </source>
</evidence>
<dbReference type="KEGG" id="plal:FXN65_15290"/>
<dbReference type="RefSeq" id="WP_151133996.1">
    <property type="nucleotide sequence ID" value="NZ_CP043311.1"/>
</dbReference>
<dbReference type="Gene3D" id="3.30.420.240">
    <property type="match status" value="1"/>
</dbReference>
<keyword evidence="5" id="KW-1185">Reference proteome</keyword>
<sequence>MNAAVEIPLRDDRRQAKFLYWMGWRLCEIAQHLELNEKTLHAWKTRDGWDRADNVERIGGALEARLVQLILKDGKSGGDFKEIDLLHRQLERQARIQRYQGGGTETELNPKLAARNEAPKRKPKRNDIDEELTEKLVEAFLDGCFDYQKDWYRAGNQRTRVILKSRQIGATFYFAREALIDALTTGRNQIFLSASKNQAHIFKGYIQAFAREVIGVELTGDPITLSNGAELHFLGTSARTAQGYHGNFYFDEFFWTYQFKQLNKVASAMAMQKQYRRTYFSTPSSMAHEAYPFWTGERFNKGKPAAQRIELDVSHAALQQGRLCDDRIWRQIVTILDAEQGGCDLFDIEELRLEYDAEAFQNLLMCQFVDDGASIFPLTMLQPCMVDSWELWAEDYKPFALRPFGDRQVWVGYDPAETGDSAGLVVVAPPAVPGGKFRVLERHQFRGMDFAAQAEAIRKVTQRYWVTYIGIDTTGLGSGVAQLVRQFFPNVTTFSYSPEVKTRLVLKAYDVVKSGRLEFDAGWTDFAQSLMAIRKTITAGGRQFTYSAGRNDATGHADLAWALFHALHNEPLEGQTAANTGFMEIN</sequence>
<dbReference type="Pfam" id="PF06056">
    <property type="entry name" value="Terminase_5"/>
    <property type="match status" value="1"/>
</dbReference>